<reference evidence="1" key="2">
    <citation type="journal article" date="2015" name="Data Brief">
        <title>Shoot transcriptome of the giant reed, Arundo donax.</title>
        <authorList>
            <person name="Barrero R.A."/>
            <person name="Guerrero F.D."/>
            <person name="Moolhuijzen P."/>
            <person name="Goolsby J.A."/>
            <person name="Tidwell J."/>
            <person name="Bellgard S.E."/>
            <person name="Bellgard M.I."/>
        </authorList>
    </citation>
    <scope>NUCLEOTIDE SEQUENCE</scope>
    <source>
        <tissue evidence="1">Shoot tissue taken approximately 20 cm above the soil surface</tissue>
    </source>
</reference>
<proteinExistence type="predicted"/>
<accession>A0A0A9BR34</accession>
<evidence type="ECO:0000313" key="1">
    <source>
        <dbReference type="EMBL" id="JAD61777.1"/>
    </source>
</evidence>
<protein>
    <submittedName>
        <fullName evidence="1">Uncharacterized protein</fullName>
    </submittedName>
</protein>
<dbReference type="AlphaFoldDB" id="A0A0A9BR34"/>
<organism evidence="1">
    <name type="scientific">Arundo donax</name>
    <name type="common">Giant reed</name>
    <name type="synonym">Donax arundinaceus</name>
    <dbReference type="NCBI Taxonomy" id="35708"/>
    <lineage>
        <taxon>Eukaryota</taxon>
        <taxon>Viridiplantae</taxon>
        <taxon>Streptophyta</taxon>
        <taxon>Embryophyta</taxon>
        <taxon>Tracheophyta</taxon>
        <taxon>Spermatophyta</taxon>
        <taxon>Magnoliopsida</taxon>
        <taxon>Liliopsida</taxon>
        <taxon>Poales</taxon>
        <taxon>Poaceae</taxon>
        <taxon>PACMAD clade</taxon>
        <taxon>Arundinoideae</taxon>
        <taxon>Arundineae</taxon>
        <taxon>Arundo</taxon>
    </lineage>
</organism>
<name>A0A0A9BR34_ARUDO</name>
<dbReference type="EMBL" id="GBRH01236118">
    <property type="protein sequence ID" value="JAD61777.1"/>
    <property type="molecule type" value="Transcribed_RNA"/>
</dbReference>
<reference evidence="1" key="1">
    <citation type="submission" date="2014-09" db="EMBL/GenBank/DDBJ databases">
        <authorList>
            <person name="Magalhaes I.L.F."/>
            <person name="Oliveira U."/>
            <person name="Santos F.R."/>
            <person name="Vidigal T.H.D.A."/>
            <person name="Brescovit A.D."/>
            <person name="Santos A.J."/>
        </authorList>
    </citation>
    <scope>NUCLEOTIDE SEQUENCE</scope>
    <source>
        <tissue evidence="1">Shoot tissue taken approximately 20 cm above the soil surface</tissue>
    </source>
</reference>
<sequence length="19" mass="2114">MMPSICDVELVIGLYLPYG</sequence>